<comment type="caution">
    <text evidence="1">The sequence shown here is derived from an EMBL/GenBank/DDBJ whole genome shotgun (WGS) entry which is preliminary data.</text>
</comment>
<keyword evidence="2" id="KW-1185">Reference proteome</keyword>
<proteinExistence type="predicted"/>
<evidence type="ECO:0000313" key="1">
    <source>
        <dbReference type="EMBL" id="TWU17361.1"/>
    </source>
</evidence>
<accession>A0A5C6C153</accession>
<sequence>MWGTPCWRCLDGRSICYVLVRTVLVRTVLVQIVSMRVEVRCWIGGTVFLRIRTSLLLFPS</sequence>
<dbReference type="EMBL" id="SJPT01000012">
    <property type="protein sequence ID" value="TWU17361.1"/>
    <property type="molecule type" value="Genomic_DNA"/>
</dbReference>
<gene>
    <name evidence="1" type="ORF">Pla52o_51650</name>
</gene>
<dbReference type="Proteomes" id="UP000316304">
    <property type="component" value="Unassembled WGS sequence"/>
</dbReference>
<reference evidence="1 2" key="1">
    <citation type="submission" date="2019-02" db="EMBL/GenBank/DDBJ databases">
        <title>Deep-cultivation of Planctomycetes and their phenomic and genomic characterization uncovers novel biology.</title>
        <authorList>
            <person name="Wiegand S."/>
            <person name="Jogler M."/>
            <person name="Boedeker C."/>
            <person name="Pinto D."/>
            <person name="Vollmers J."/>
            <person name="Rivas-Marin E."/>
            <person name="Kohn T."/>
            <person name="Peeters S.H."/>
            <person name="Heuer A."/>
            <person name="Rast P."/>
            <person name="Oberbeckmann S."/>
            <person name="Bunk B."/>
            <person name="Jeske O."/>
            <person name="Meyerdierks A."/>
            <person name="Storesund J.E."/>
            <person name="Kallscheuer N."/>
            <person name="Luecker S."/>
            <person name="Lage O.M."/>
            <person name="Pohl T."/>
            <person name="Merkel B.J."/>
            <person name="Hornburger P."/>
            <person name="Mueller R.-W."/>
            <person name="Bruemmer F."/>
            <person name="Labrenz M."/>
            <person name="Spormann A.M."/>
            <person name="Op Den Camp H."/>
            <person name="Overmann J."/>
            <person name="Amann R."/>
            <person name="Jetten M.S.M."/>
            <person name="Mascher T."/>
            <person name="Medema M.H."/>
            <person name="Devos D.P."/>
            <person name="Kaster A.-K."/>
            <person name="Ovreas L."/>
            <person name="Rohde M."/>
            <person name="Galperin M.Y."/>
            <person name="Jogler C."/>
        </authorList>
    </citation>
    <scope>NUCLEOTIDE SEQUENCE [LARGE SCALE GENOMIC DNA]</scope>
    <source>
        <strain evidence="1 2">Pla52o</strain>
    </source>
</reference>
<evidence type="ECO:0000313" key="2">
    <source>
        <dbReference type="Proteomes" id="UP000316304"/>
    </source>
</evidence>
<dbReference type="AlphaFoldDB" id="A0A5C6C153"/>
<organism evidence="1 2">
    <name type="scientific">Novipirellula galeiformis</name>
    <dbReference type="NCBI Taxonomy" id="2528004"/>
    <lineage>
        <taxon>Bacteria</taxon>
        <taxon>Pseudomonadati</taxon>
        <taxon>Planctomycetota</taxon>
        <taxon>Planctomycetia</taxon>
        <taxon>Pirellulales</taxon>
        <taxon>Pirellulaceae</taxon>
        <taxon>Novipirellula</taxon>
    </lineage>
</organism>
<name>A0A5C6C153_9BACT</name>
<protein>
    <submittedName>
        <fullName evidence="1">Uncharacterized protein</fullName>
    </submittedName>
</protein>